<comment type="miscellaneous">
    <text evidence="10">The active site is located at the dimer interface.</text>
</comment>
<protein>
    <recommendedName>
        <fullName evidence="10">4-hydroxythreonine-4-phosphate dehydrogenase</fullName>
        <ecNumber evidence="10">1.1.1.262</ecNumber>
    </recommendedName>
    <alternativeName>
        <fullName evidence="10">4-(phosphohydroxy)-L-threonine dehydrogenase</fullName>
    </alternativeName>
</protein>
<feature type="binding site" evidence="10">
    <location>
        <position position="167"/>
    </location>
    <ligand>
        <name>a divalent metal cation</name>
        <dbReference type="ChEBI" id="CHEBI:60240"/>
        <note>ligand shared between dimeric partners</note>
    </ligand>
</feature>
<dbReference type="RefSeq" id="WP_380691549.1">
    <property type="nucleotide sequence ID" value="NZ_JBHRSS010000009.1"/>
</dbReference>
<dbReference type="HAMAP" id="MF_00536">
    <property type="entry name" value="PdxA"/>
    <property type="match status" value="1"/>
</dbReference>
<comment type="cofactor">
    <cofactor evidence="10">
        <name>Zn(2+)</name>
        <dbReference type="ChEBI" id="CHEBI:29105"/>
    </cofactor>
    <cofactor evidence="10">
        <name>Mg(2+)</name>
        <dbReference type="ChEBI" id="CHEBI:18420"/>
    </cofactor>
    <cofactor evidence="10">
        <name>Co(2+)</name>
        <dbReference type="ChEBI" id="CHEBI:48828"/>
    </cofactor>
    <text evidence="10">Binds 1 divalent metal cation per subunit. Can use ions such as Zn(2+), Mg(2+) or Co(2+).</text>
</comment>
<dbReference type="Pfam" id="PF04166">
    <property type="entry name" value="PdxA"/>
    <property type="match status" value="1"/>
</dbReference>
<dbReference type="SUPFAM" id="SSF53659">
    <property type="entry name" value="Isocitrate/Isopropylmalate dehydrogenase-like"/>
    <property type="match status" value="1"/>
</dbReference>
<feature type="binding site" evidence="10">
    <location>
        <position position="275"/>
    </location>
    <ligand>
        <name>substrate</name>
    </ligand>
</feature>
<feature type="binding site" evidence="10">
    <location>
        <position position="284"/>
    </location>
    <ligand>
        <name>substrate</name>
    </ligand>
</feature>
<keyword evidence="12" id="KW-1185">Reference proteome</keyword>
<dbReference type="PANTHER" id="PTHR30004:SF5">
    <property type="entry name" value="4-HYDROXYTHREONINE-4-PHOSPHATE DEHYDROGENASE"/>
    <property type="match status" value="1"/>
</dbReference>
<evidence type="ECO:0000313" key="12">
    <source>
        <dbReference type="Proteomes" id="UP001595462"/>
    </source>
</evidence>
<evidence type="ECO:0000313" key="11">
    <source>
        <dbReference type="EMBL" id="MFC3105994.1"/>
    </source>
</evidence>
<feature type="binding site" evidence="10">
    <location>
        <position position="136"/>
    </location>
    <ligand>
        <name>substrate</name>
    </ligand>
</feature>
<organism evidence="11 12">
    <name type="scientific">Salinisphaera aquimarina</name>
    <dbReference type="NCBI Taxonomy" id="2094031"/>
    <lineage>
        <taxon>Bacteria</taxon>
        <taxon>Pseudomonadati</taxon>
        <taxon>Pseudomonadota</taxon>
        <taxon>Gammaproteobacteria</taxon>
        <taxon>Salinisphaerales</taxon>
        <taxon>Salinisphaeraceae</taxon>
        <taxon>Salinisphaera</taxon>
    </lineage>
</organism>
<dbReference type="GO" id="GO:0050570">
    <property type="term" value="F:4-hydroxythreonine-4-phosphate dehydrogenase activity"/>
    <property type="evidence" value="ECO:0007669"/>
    <property type="project" value="UniProtKB-EC"/>
</dbReference>
<dbReference type="NCBIfam" id="TIGR00557">
    <property type="entry name" value="pdxA"/>
    <property type="match status" value="1"/>
</dbReference>
<dbReference type="InterPro" id="IPR037510">
    <property type="entry name" value="PdxA"/>
</dbReference>
<keyword evidence="7 10" id="KW-0520">NAD</keyword>
<evidence type="ECO:0000256" key="9">
    <source>
        <dbReference type="ARBA" id="ARBA00023285"/>
    </source>
</evidence>
<feature type="binding site" evidence="10">
    <location>
        <position position="293"/>
    </location>
    <ligand>
        <name>substrate</name>
    </ligand>
</feature>
<evidence type="ECO:0000256" key="7">
    <source>
        <dbReference type="ARBA" id="ARBA00023027"/>
    </source>
</evidence>
<keyword evidence="1 10" id="KW-0963">Cytoplasm</keyword>
<dbReference type="Gene3D" id="3.40.718.10">
    <property type="entry name" value="Isopropylmalate Dehydrogenase"/>
    <property type="match status" value="1"/>
</dbReference>
<evidence type="ECO:0000256" key="4">
    <source>
        <dbReference type="ARBA" id="ARBA00022842"/>
    </source>
</evidence>
<dbReference type="EMBL" id="JBHRSS010000009">
    <property type="protein sequence ID" value="MFC3105994.1"/>
    <property type="molecule type" value="Genomic_DNA"/>
</dbReference>
<proteinExistence type="inferred from homology"/>
<keyword evidence="6 10" id="KW-0560">Oxidoreductase</keyword>
<keyword evidence="2 10" id="KW-0479">Metal-binding</keyword>
<reference evidence="12" key="1">
    <citation type="journal article" date="2019" name="Int. J. Syst. Evol. Microbiol.">
        <title>The Global Catalogue of Microorganisms (GCM) 10K type strain sequencing project: providing services to taxonomists for standard genome sequencing and annotation.</title>
        <authorList>
            <consortium name="The Broad Institute Genomics Platform"/>
            <consortium name="The Broad Institute Genome Sequencing Center for Infectious Disease"/>
            <person name="Wu L."/>
            <person name="Ma J."/>
        </authorList>
    </citation>
    <scope>NUCLEOTIDE SEQUENCE [LARGE SCALE GENOMIC DNA]</scope>
    <source>
        <strain evidence="12">KCTC 52640</strain>
    </source>
</reference>
<dbReference type="InterPro" id="IPR005255">
    <property type="entry name" value="PdxA_fam"/>
</dbReference>
<name>A0ABV7ETF4_9GAMM</name>
<gene>
    <name evidence="10 11" type="primary">pdxA</name>
    <name evidence="11" type="ORF">ACFOSU_19160</name>
</gene>
<evidence type="ECO:0000256" key="6">
    <source>
        <dbReference type="ARBA" id="ARBA00023002"/>
    </source>
</evidence>
<dbReference type="EC" id="1.1.1.262" evidence="10"/>
<evidence type="ECO:0000256" key="2">
    <source>
        <dbReference type="ARBA" id="ARBA00022723"/>
    </source>
</evidence>
<sequence>MPTPRIALTPGEPAGIGPDLAVRIAQTAQRCELVVVADPAMLEQRARLLGLPLTLTPVDYDAEARVAPPGHLSIDTITCAAPCAPAVLDSANAPYVLQTLDRAVDLCRSGACAAMVTGPVHKAVINDAGIRFSGHTGYLAERCASDAPVMMLATDDGALRVALATVHIPLADVPAALTRDLLRHTLRVTARELQHRFGIARPRVLVAGLNPHAGEDGYLGREEIDIITPVIEAERASGLDLIGPLPADTLFTPHRLQGADAVVAMYHDQGLPVIKHLGFGRTVNISLGLPIVRTSVDHGTALDLAGGDHVDTGSLQAAITTAIRMTGVDHGA</sequence>
<comment type="subcellular location">
    <subcellularLocation>
        <location evidence="10">Cytoplasm</location>
    </subcellularLocation>
</comment>
<evidence type="ECO:0000256" key="5">
    <source>
        <dbReference type="ARBA" id="ARBA00022857"/>
    </source>
</evidence>
<keyword evidence="3 10" id="KW-0862">Zinc</keyword>
<evidence type="ECO:0000256" key="8">
    <source>
        <dbReference type="ARBA" id="ARBA00023096"/>
    </source>
</evidence>
<keyword evidence="8 10" id="KW-0664">Pyridoxine biosynthesis</keyword>
<comment type="catalytic activity">
    <reaction evidence="10">
        <text>4-(phosphooxy)-L-threonine + NAD(+) = 3-amino-2-oxopropyl phosphate + CO2 + NADH</text>
        <dbReference type="Rhea" id="RHEA:32275"/>
        <dbReference type="ChEBI" id="CHEBI:16526"/>
        <dbReference type="ChEBI" id="CHEBI:57279"/>
        <dbReference type="ChEBI" id="CHEBI:57540"/>
        <dbReference type="ChEBI" id="CHEBI:57945"/>
        <dbReference type="ChEBI" id="CHEBI:58452"/>
        <dbReference type="EC" id="1.1.1.262"/>
    </reaction>
</comment>
<feature type="binding site" evidence="10">
    <location>
        <position position="212"/>
    </location>
    <ligand>
        <name>a divalent metal cation</name>
        <dbReference type="ChEBI" id="CHEBI:60240"/>
        <note>ligand shared between dimeric partners</note>
    </ligand>
</feature>
<dbReference type="Proteomes" id="UP001595462">
    <property type="component" value="Unassembled WGS sequence"/>
</dbReference>
<comment type="caution">
    <text evidence="11">The sequence shown here is derived from an EMBL/GenBank/DDBJ whole genome shotgun (WGS) entry which is preliminary data.</text>
</comment>
<comment type="pathway">
    <text evidence="10">Cofactor biosynthesis; pyridoxine 5'-phosphate biosynthesis; pyridoxine 5'-phosphate from D-erythrose 4-phosphate: step 4/5.</text>
</comment>
<comment type="function">
    <text evidence="10">Catalyzes the NAD(P)-dependent oxidation of 4-(phosphooxy)-L-threonine (HTP) into 2-amino-3-oxo-4-(phosphooxy)butyric acid which spontaneously decarboxylates to form 3-amino-2-oxopropyl phosphate (AHAP).</text>
</comment>
<keyword evidence="5 10" id="KW-0521">NADP</keyword>
<keyword evidence="9 10" id="KW-0170">Cobalt</keyword>
<evidence type="ECO:0000256" key="10">
    <source>
        <dbReference type="HAMAP-Rule" id="MF_00536"/>
    </source>
</evidence>
<comment type="similarity">
    <text evidence="10">Belongs to the PdxA family.</text>
</comment>
<comment type="subunit">
    <text evidence="10">Homodimer.</text>
</comment>
<dbReference type="PANTHER" id="PTHR30004">
    <property type="entry name" value="4-HYDROXYTHREONINE-4-PHOSPHATE DEHYDROGENASE"/>
    <property type="match status" value="1"/>
</dbReference>
<evidence type="ECO:0000256" key="3">
    <source>
        <dbReference type="ARBA" id="ARBA00022833"/>
    </source>
</evidence>
<feature type="binding site" evidence="10">
    <location>
        <position position="135"/>
    </location>
    <ligand>
        <name>substrate</name>
    </ligand>
</feature>
<evidence type="ECO:0000256" key="1">
    <source>
        <dbReference type="ARBA" id="ARBA00022490"/>
    </source>
</evidence>
<feature type="binding site" evidence="10">
    <location>
        <position position="267"/>
    </location>
    <ligand>
        <name>a divalent metal cation</name>
        <dbReference type="ChEBI" id="CHEBI:60240"/>
        <note>ligand shared between dimeric partners</note>
    </ligand>
</feature>
<keyword evidence="4 10" id="KW-0460">Magnesium</keyword>
<accession>A0ABV7ETF4</accession>